<evidence type="ECO:0000313" key="3">
    <source>
        <dbReference type="Proteomes" id="UP001341281"/>
    </source>
</evidence>
<reference evidence="2 3" key="1">
    <citation type="submission" date="2024-02" db="EMBL/GenBank/DDBJ databases">
        <title>High-quality chromosome-scale genome assembly of Pensacola bahiagrass (Paspalum notatum Flugge var. saurae).</title>
        <authorList>
            <person name="Vega J.M."/>
            <person name="Podio M."/>
            <person name="Orjuela J."/>
            <person name="Siena L.A."/>
            <person name="Pessino S.C."/>
            <person name="Combes M.C."/>
            <person name="Mariac C."/>
            <person name="Albertini E."/>
            <person name="Pupilli F."/>
            <person name="Ortiz J.P.A."/>
            <person name="Leblanc O."/>
        </authorList>
    </citation>
    <scope>NUCLEOTIDE SEQUENCE [LARGE SCALE GENOMIC DNA]</scope>
    <source>
        <strain evidence="2">R1</strain>
        <tissue evidence="2">Leaf</tissue>
    </source>
</reference>
<organism evidence="2 3">
    <name type="scientific">Paspalum notatum var. saurae</name>
    <dbReference type="NCBI Taxonomy" id="547442"/>
    <lineage>
        <taxon>Eukaryota</taxon>
        <taxon>Viridiplantae</taxon>
        <taxon>Streptophyta</taxon>
        <taxon>Embryophyta</taxon>
        <taxon>Tracheophyta</taxon>
        <taxon>Spermatophyta</taxon>
        <taxon>Magnoliopsida</taxon>
        <taxon>Liliopsida</taxon>
        <taxon>Poales</taxon>
        <taxon>Poaceae</taxon>
        <taxon>PACMAD clade</taxon>
        <taxon>Panicoideae</taxon>
        <taxon>Andropogonodae</taxon>
        <taxon>Paspaleae</taxon>
        <taxon>Paspalinae</taxon>
        <taxon>Paspalum</taxon>
    </lineage>
</organism>
<dbReference type="AlphaFoldDB" id="A0AAQ3SXJ3"/>
<proteinExistence type="predicted"/>
<feature type="region of interest" description="Disordered" evidence="1">
    <location>
        <begin position="1"/>
        <end position="98"/>
    </location>
</feature>
<dbReference type="EMBL" id="CP144747">
    <property type="protein sequence ID" value="WVZ62314.1"/>
    <property type="molecule type" value="Genomic_DNA"/>
</dbReference>
<feature type="compositionally biased region" description="Basic and acidic residues" evidence="1">
    <location>
        <begin position="68"/>
        <end position="78"/>
    </location>
</feature>
<feature type="compositionally biased region" description="Basic and acidic residues" evidence="1">
    <location>
        <begin position="10"/>
        <end position="23"/>
    </location>
</feature>
<sequence length="98" mass="10419">MEALAGAAVARERIRPEKGRSPPEEVTAAKRSSAGGGGVQRSGLGHASAVEGPGSAEELRLARMLARSHREPKDERREMRRKGQGKETTTTSANRVTA</sequence>
<name>A0AAQ3SXJ3_PASNO</name>
<protein>
    <submittedName>
        <fullName evidence="2">Uncharacterized protein</fullName>
    </submittedName>
</protein>
<feature type="compositionally biased region" description="Polar residues" evidence="1">
    <location>
        <begin position="86"/>
        <end position="98"/>
    </location>
</feature>
<accession>A0AAQ3SXJ3</accession>
<dbReference type="Proteomes" id="UP001341281">
    <property type="component" value="Chromosome 03"/>
</dbReference>
<evidence type="ECO:0000313" key="2">
    <source>
        <dbReference type="EMBL" id="WVZ62314.1"/>
    </source>
</evidence>
<gene>
    <name evidence="2" type="ORF">U9M48_012076</name>
</gene>
<evidence type="ECO:0000256" key="1">
    <source>
        <dbReference type="SAM" id="MobiDB-lite"/>
    </source>
</evidence>
<keyword evidence="3" id="KW-1185">Reference proteome</keyword>